<dbReference type="Proteomes" id="UP001055811">
    <property type="component" value="Linkage Group LG05"/>
</dbReference>
<gene>
    <name evidence="1" type="ORF">L2E82_29705</name>
</gene>
<dbReference type="EMBL" id="CM042013">
    <property type="protein sequence ID" value="KAI3739302.1"/>
    <property type="molecule type" value="Genomic_DNA"/>
</dbReference>
<proteinExistence type="predicted"/>
<evidence type="ECO:0000313" key="1">
    <source>
        <dbReference type="EMBL" id="KAI3739302.1"/>
    </source>
</evidence>
<comment type="caution">
    <text evidence="1">The sequence shown here is derived from an EMBL/GenBank/DDBJ whole genome shotgun (WGS) entry which is preliminary data.</text>
</comment>
<reference evidence="2" key="1">
    <citation type="journal article" date="2022" name="Mol. Ecol. Resour.">
        <title>The genomes of chicory, endive, great burdock and yacon provide insights into Asteraceae palaeo-polyploidization history and plant inulin production.</title>
        <authorList>
            <person name="Fan W."/>
            <person name="Wang S."/>
            <person name="Wang H."/>
            <person name="Wang A."/>
            <person name="Jiang F."/>
            <person name="Liu H."/>
            <person name="Zhao H."/>
            <person name="Xu D."/>
            <person name="Zhang Y."/>
        </authorList>
    </citation>
    <scope>NUCLEOTIDE SEQUENCE [LARGE SCALE GENOMIC DNA]</scope>
    <source>
        <strain evidence="2">cv. Punajuju</strain>
    </source>
</reference>
<protein>
    <submittedName>
        <fullName evidence="1">Uncharacterized protein</fullName>
    </submittedName>
</protein>
<keyword evidence="2" id="KW-1185">Reference proteome</keyword>
<name>A0ACB9CYZ3_CICIN</name>
<accession>A0ACB9CYZ3</accession>
<reference evidence="1 2" key="2">
    <citation type="journal article" date="2022" name="Mol. Ecol. Resour.">
        <title>The genomes of chicory, endive, great burdock and yacon provide insights into Asteraceae paleo-polyploidization history and plant inulin production.</title>
        <authorList>
            <person name="Fan W."/>
            <person name="Wang S."/>
            <person name="Wang H."/>
            <person name="Wang A."/>
            <person name="Jiang F."/>
            <person name="Liu H."/>
            <person name="Zhao H."/>
            <person name="Xu D."/>
            <person name="Zhang Y."/>
        </authorList>
    </citation>
    <scope>NUCLEOTIDE SEQUENCE [LARGE SCALE GENOMIC DNA]</scope>
    <source>
        <strain evidence="2">cv. Punajuju</strain>
        <tissue evidence="1">Leaves</tissue>
    </source>
</reference>
<organism evidence="1 2">
    <name type="scientific">Cichorium intybus</name>
    <name type="common">Chicory</name>
    <dbReference type="NCBI Taxonomy" id="13427"/>
    <lineage>
        <taxon>Eukaryota</taxon>
        <taxon>Viridiplantae</taxon>
        <taxon>Streptophyta</taxon>
        <taxon>Embryophyta</taxon>
        <taxon>Tracheophyta</taxon>
        <taxon>Spermatophyta</taxon>
        <taxon>Magnoliopsida</taxon>
        <taxon>eudicotyledons</taxon>
        <taxon>Gunneridae</taxon>
        <taxon>Pentapetalae</taxon>
        <taxon>asterids</taxon>
        <taxon>campanulids</taxon>
        <taxon>Asterales</taxon>
        <taxon>Asteraceae</taxon>
        <taxon>Cichorioideae</taxon>
        <taxon>Cichorieae</taxon>
        <taxon>Cichoriinae</taxon>
        <taxon>Cichorium</taxon>
    </lineage>
</organism>
<evidence type="ECO:0000313" key="2">
    <source>
        <dbReference type="Proteomes" id="UP001055811"/>
    </source>
</evidence>
<sequence>MSHLSCLTFQSSHFPGPDQQFLEKCCIQSAWSRRKVSSHPKEAASTVLEISCTNVCKLCVWKKGGSDEISQTATSAIVALAMNWDYNYSRYVFEEMLSSFQQKKKNLFLMYPRLLQMIFNEKYPQMERTPNTLDLKALGPNTFSLMKQVTKAKASYQGLKKLVKFRRFADAEETLEANMPETNMETPKTKFVFSIEEIVNVVDDEESGETEENQEKEETGLTQQEREDLIEGLSSHVQVVTKTKTPQQTELIPPQPVVAVESEQEDPTPALVQRNIRRIDPRPGVYVPQTTKDTPTPTPTLTPIEPIPTVQDIPSSVVQEFVEEEVVPTTEFQTGGSLSILFAVDISKGKRKMPDSNFVDVSLLQSRVFELEQDSAEKDLLIEKLDVRVGELEKDNTTKDKKIYELQENLGGLSATYFDLKQRLSLKFGDDFFSQEANVDPRSNVTTPAPDETLAQYISADPLTAEERRENERGWTSRNHLRATHLSE</sequence>